<reference evidence="1 2" key="1">
    <citation type="submission" date="2021-06" db="EMBL/GenBank/DDBJ databases">
        <authorList>
            <person name="Palmer J.M."/>
        </authorList>
    </citation>
    <scope>NUCLEOTIDE SEQUENCE [LARGE SCALE GENOMIC DNA]</scope>
    <source>
        <strain evidence="2">if_2019</strain>
        <tissue evidence="1">Muscle</tissue>
    </source>
</reference>
<sequence>MSELRRLLSCMCQNVRPKWMAPTSLYLFVKHVQVLLSALIVRFTKFPFSACQLSLIFSLRLLSPPTFASARFSQVYHVPSTLHQARSSLSNLFHSLSSQSASSFSFTR</sequence>
<keyword evidence="2" id="KW-1185">Reference proteome</keyword>
<organism evidence="1 2">
    <name type="scientific">Ilyodon furcidens</name>
    <name type="common">goldbreast splitfin</name>
    <dbReference type="NCBI Taxonomy" id="33524"/>
    <lineage>
        <taxon>Eukaryota</taxon>
        <taxon>Metazoa</taxon>
        <taxon>Chordata</taxon>
        <taxon>Craniata</taxon>
        <taxon>Vertebrata</taxon>
        <taxon>Euteleostomi</taxon>
        <taxon>Actinopterygii</taxon>
        <taxon>Neopterygii</taxon>
        <taxon>Teleostei</taxon>
        <taxon>Neoteleostei</taxon>
        <taxon>Acanthomorphata</taxon>
        <taxon>Ovalentaria</taxon>
        <taxon>Atherinomorphae</taxon>
        <taxon>Cyprinodontiformes</taxon>
        <taxon>Goodeidae</taxon>
        <taxon>Ilyodon</taxon>
    </lineage>
</organism>
<comment type="caution">
    <text evidence="1">The sequence shown here is derived from an EMBL/GenBank/DDBJ whole genome shotgun (WGS) entry which is preliminary data.</text>
</comment>
<accession>A0ABV0SU60</accession>
<dbReference type="Proteomes" id="UP001482620">
    <property type="component" value="Unassembled WGS sequence"/>
</dbReference>
<protein>
    <submittedName>
        <fullName evidence="1">Uncharacterized protein</fullName>
    </submittedName>
</protein>
<evidence type="ECO:0000313" key="2">
    <source>
        <dbReference type="Proteomes" id="UP001482620"/>
    </source>
</evidence>
<dbReference type="EMBL" id="JAHRIQ010008663">
    <property type="protein sequence ID" value="MEQ2223542.1"/>
    <property type="molecule type" value="Genomic_DNA"/>
</dbReference>
<name>A0ABV0SU60_9TELE</name>
<gene>
    <name evidence="1" type="ORF">ILYODFUR_037795</name>
</gene>
<proteinExistence type="predicted"/>
<evidence type="ECO:0000313" key="1">
    <source>
        <dbReference type="EMBL" id="MEQ2223542.1"/>
    </source>
</evidence>